<dbReference type="EMBL" id="BK015340">
    <property type="protein sequence ID" value="DAE02097.1"/>
    <property type="molecule type" value="Genomic_DNA"/>
</dbReference>
<name>A0A8S5P6N6_9CAUD</name>
<organism evidence="1">
    <name type="scientific">Siphoviridae sp. ct1Eo1</name>
    <dbReference type="NCBI Taxonomy" id="2825307"/>
    <lineage>
        <taxon>Viruses</taxon>
        <taxon>Duplodnaviria</taxon>
        <taxon>Heunggongvirae</taxon>
        <taxon>Uroviricota</taxon>
        <taxon>Caudoviricetes</taxon>
    </lineage>
</organism>
<evidence type="ECO:0000313" key="1">
    <source>
        <dbReference type="EMBL" id="DAE02097.1"/>
    </source>
</evidence>
<proteinExistence type="predicted"/>
<reference evidence="1" key="1">
    <citation type="journal article" date="2021" name="Proc. Natl. Acad. Sci. U.S.A.">
        <title>A Catalog of Tens of Thousands of Viruses from Human Metagenomes Reveals Hidden Associations with Chronic Diseases.</title>
        <authorList>
            <person name="Tisza M.J."/>
            <person name="Buck C.B."/>
        </authorList>
    </citation>
    <scope>NUCLEOTIDE SEQUENCE</scope>
    <source>
        <strain evidence="1">Ct1Eo1</strain>
    </source>
</reference>
<protein>
    <submittedName>
        <fullName evidence="1">Uncharacterized protein</fullName>
    </submittedName>
</protein>
<sequence>MSVLPGTGWQHPPTNRGGFAGLPPPLCGARPMVLVWVSHMRQVTLSEFQVSPFRVIMCVIAPVTLSSNGNNLANSRLFNLLQPISTLFNYLCLVT</sequence>
<accession>A0A8S5P6N6</accession>